<dbReference type="Pfam" id="PF20486">
    <property type="entry name" value="DUF6725"/>
    <property type="match status" value="1"/>
</dbReference>
<dbReference type="RefSeq" id="WP_007147161.1">
    <property type="nucleotide sequence ID" value="NZ_AKCI01000001.1"/>
</dbReference>
<comment type="caution">
    <text evidence="1">The sequence shown here is derived from an EMBL/GenBank/DDBJ whole genome shotgun (WGS) entry which is preliminary data.</text>
</comment>
<accession>J0X0D8</accession>
<reference evidence="1 2" key="1">
    <citation type="submission" date="2012-01" db="EMBL/GenBank/DDBJ databases">
        <title>The Genome Sequence of Scardovia wiggsiae F0424.</title>
        <authorList>
            <consortium name="The Broad Institute Genome Sequencing Platform"/>
            <person name="Earl A."/>
            <person name="Ward D."/>
            <person name="Feldgarden M."/>
            <person name="Gevers D."/>
            <person name="Izard J."/>
            <person name="Ganesan A."/>
            <person name="Baranova O.V."/>
            <person name="Blanton J.M."/>
            <person name="Tanner A.C."/>
            <person name="Mathney J."/>
            <person name="Dewhirst F.E."/>
            <person name="Young S.K."/>
            <person name="Zeng Q."/>
            <person name="Gargeya S."/>
            <person name="Fitzgerald M."/>
            <person name="Haas B."/>
            <person name="Abouelleil A."/>
            <person name="Alvarado L."/>
            <person name="Arachchi H.M."/>
            <person name="Berlin A."/>
            <person name="Chapman S.B."/>
            <person name="Gearin G."/>
            <person name="Goldberg J."/>
            <person name="Griggs A."/>
            <person name="Gujja S."/>
            <person name="Hansen M."/>
            <person name="Heiman D."/>
            <person name="Howarth C."/>
            <person name="Larimer J."/>
            <person name="Lui A."/>
            <person name="MacDonald P.J.P."/>
            <person name="McCowen C."/>
            <person name="Montmayeur A."/>
            <person name="Murphy C."/>
            <person name="Neiman D."/>
            <person name="Pearson M."/>
            <person name="Priest M."/>
            <person name="Roberts A."/>
            <person name="Saif S."/>
            <person name="Shea T."/>
            <person name="Sisk P."/>
            <person name="Stolte C."/>
            <person name="Sykes S."/>
            <person name="Wortman J."/>
            <person name="Nusbaum C."/>
            <person name="Birren B."/>
        </authorList>
    </citation>
    <scope>NUCLEOTIDE SEQUENCE [LARGE SCALE GENOMIC DNA]</scope>
    <source>
        <strain evidence="1 2">F0424</strain>
    </source>
</reference>
<proteinExistence type="predicted"/>
<evidence type="ECO:0000313" key="1">
    <source>
        <dbReference type="EMBL" id="EJD65329.1"/>
    </source>
</evidence>
<dbReference type="HOGENOM" id="CLU_176807_0_0_11"/>
<gene>
    <name evidence="1" type="ORF">HMPREF9156_00093</name>
</gene>
<dbReference type="Proteomes" id="UP000006415">
    <property type="component" value="Unassembled WGS sequence"/>
</dbReference>
<organism evidence="1 2">
    <name type="scientific">Scardovia wiggsiae F0424</name>
    <dbReference type="NCBI Taxonomy" id="857290"/>
    <lineage>
        <taxon>Bacteria</taxon>
        <taxon>Bacillati</taxon>
        <taxon>Actinomycetota</taxon>
        <taxon>Actinomycetes</taxon>
        <taxon>Bifidobacteriales</taxon>
        <taxon>Bifidobacteriaceae</taxon>
        <taxon>Scardovia</taxon>
    </lineage>
</organism>
<dbReference type="AlphaFoldDB" id="J0X0D8"/>
<protein>
    <submittedName>
        <fullName evidence="1">Uncharacterized protein</fullName>
    </submittedName>
</protein>
<keyword evidence="2" id="KW-1185">Reference proteome</keyword>
<dbReference type="eggNOG" id="ENOG5032AHC">
    <property type="taxonomic scope" value="Bacteria"/>
</dbReference>
<dbReference type="InterPro" id="IPR046571">
    <property type="entry name" value="DUF6725"/>
</dbReference>
<sequence>MAALYNKDMLPSHIPSGSRIVVRIADGIDERSGRRQYRDFIGHAVSWDGTELNLHRDASANGSRPAEDIVIPARIIVRMKPVPERQHLSAAAPGRP</sequence>
<name>J0X0D8_9BIFI</name>
<evidence type="ECO:0000313" key="2">
    <source>
        <dbReference type="Proteomes" id="UP000006415"/>
    </source>
</evidence>
<dbReference type="EMBL" id="AGZS01000001">
    <property type="protein sequence ID" value="EJD65329.1"/>
    <property type="molecule type" value="Genomic_DNA"/>
</dbReference>